<dbReference type="RefSeq" id="WP_004222101.1">
    <property type="nucleotide sequence ID" value="NZ_CACRSY010000016.1"/>
</dbReference>
<dbReference type="EC" id="5.4.99.-" evidence="5"/>
<evidence type="ECO:0000256" key="3">
    <source>
        <dbReference type="ARBA" id="ARBA00023235"/>
    </source>
</evidence>
<dbReference type="FunFam" id="3.30.70.1560:FF:000001">
    <property type="entry name" value="Pseudouridine synthase"/>
    <property type="match status" value="1"/>
</dbReference>
<sequence>MGKIRLDKYLADMGLGTRTEVKRDIKKGRISVNGEIVKSPEYKIDIQTDVVLADGKEIAYEELVYYMLNKPQGVVSATEDRRDKTVLDLISEKKRKDLFPVGRLDKDTEGLLLITNDGELAHNLLSPKKHVDKKYFVRLRDALSEEDKKHLEEGVDIGEDKLTLPSHVFVLNEKRDEAEIVIREGKFHQIKRMFHAVGNEVVFLKRLSMGSLTLDEALLTGEYRLLTPQEIERLKENA</sequence>
<dbReference type="PANTHER" id="PTHR47683:SF4">
    <property type="entry name" value="PSEUDOURIDINE SYNTHASE"/>
    <property type="match status" value="1"/>
</dbReference>
<dbReference type="GO" id="GO:0000455">
    <property type="term" value="P:enzyme-directed rRNA pseudouridine synthesis"/>
    <property type="evidence" value="ECO:0007669"/>
    <property type="project" value="UniProtKB-ARBA"/>
</dbReference>
<dbReference type="PANTHER" id="PTHR47683">
    <property type="entry name" value="PSEUDOURIDINE SYNTHASE FAMILY PROTEIN-RELATED"/>
    <property type="match status" value="1"/>
</dbReference>
<evidence type="ECO:0000256" key="4">
    <source>
        <dbReference type="PROSITE-ProRule" id="PRU00182"/>
    </source>
</evidence>
<comment type="similarity">
    <text evidence="1 5">Belongs to the pseudouridine synthase RsuA family.</text>
</comment>
<evidence type="ECO:0000256" key="1">
    <source>
        <dbReference type="ARBA" id="ARBA00008348"/>
    </source>
</evidence>
<dbReference type="InterPro" id="IPR042092">
    <property type="entry name" value="PsdUridine_s_RsuA/RluB/E/F_cat"/>
</dbReference>
<evidence type="ECO:0000256" key="2">
    <source>
        <dbReference type="ARBA" id="ARBA00022884"/>
    </source>
</evidence>
<dbReference type="Pfam" id="PF01479">
    <property type="entry name" value="S4"/>
    <property type="match status" value="1"/>
</dbReference>
<accession>A0A6N2VIV8</accession>
<evidence type="ECO:0000259" key="6">
    <source>
        <dbReference type="SMART" id="SM00363"/>
    </source>
</evidence>
<dbReference type="EMBL" id="CACRSY010000016">
    <property type="protein sequence ID" value="VYT29473.1"/>
    <property type="molecule type" value="Genomic_DNA"/>
</dbReference>
<dbReference type="NCBIfam" id="TIGR00093">
    <property type="entry name" value="pseudouridine synthase"/>
    <property type="match status" value="1"/>
</dbReference>
<dbReference type="GO" id="GO:0120159">
    <property type="term" value="F:rRNA pseudouridine synthase activity"/>
    <property type="evidence" value="ECO:0007669"/>
    <property type="project" value="UniProtKB-ARBA"/>
</dbReference>
<dbReference type="InterPro" id="IPR050343">
    <property type="entry name" value="RsuA_PseudoU_synthase"/>
</dbReference>
<dbReference type="AlphaFoldDB" id="A0A6N2VIV8"/>
<keyword evidence="2 4" id="KW-0694">RNA-binding</keyword>
<dbReference type="Pfam" id="PF00849">
    <property type="entry name" value="PseudoU_synth_2"/>
    <property type="match status" value="1"/>
</dbReference>
<dbReference type="PROSITE" id="PS01149">
    <property type="entry name" value="PSI_RSU"/>
    <property type="match status" value="1"/>
</dbReference>
<reference evidence="7" key="1">
    <citation type="submission" date="2019-11" db="EMBL/GenBank/DDBJ databases">
        <authorList>
            <person name="Feng L."/>
        </authorList>
    </citation>
    <scope>NUCLEOTIDE SEQUENCE</scope>
    <source>
        <strain evidence="7">BhanseniiLFYP23</strain>
    </source>
</reference>
<dbReference type="InterPro" id="IPR006145">
    <property type="entry name" value="PsdUridine_synth_RsuA/RluA"/>
</dbReference>
<dbReference type="GO" id="GO:0003723">
    <property type="term" value="F:RNA binding"/>
    <property type="evidence" value="ECO:0007669"/>
    <property type="project" value="UniProtKB-KW"/>
</dbReference>
<evidence type="ECO:0000256" key="5">
    <source>
        <dbReference type="RuleBase" id="RU003887"/>
    </source>
</evidence>
<protein>
    <recommendedName>
        <fullName evidence="5">Pseudouridine synthase</fullName>
        <ecNumber evidence="5">5.4.99.-</ecNumber>
    </recommendedName>
</protein>
<dbReference type="InterPro" id="IPR002942">
    <property type="entry name" value="S4_RNA-bd"/>
</dbReference>
<proteinExistence type="inferred from homology"/>
<dbReference type="CDD" id="cd02553">
    <property type="entry name" value="PseudoU_synth_RsuA"/>
    <property type="match status" value="1"/>
</dbReference>
<gene>
    <name evidence="7" type="primary">rsuA</name>
    <name evidence="7" type="ORF">BHLFYP23_01088</name>
</gene>
<dbReference type="InterPro" id="IPR000748">
    <property type="entry name" value="PsdUridine_synth_RsuA/RluB/E/F"/>
</dbReference>
<dbReference type="Gene3D" id="3.10.290.10">
    <property type="entry name" value="RNA-binding S4 domain"/>
    <property type="match status" value="1"/>
</dbReference>
<dbReference type="InterPro" id="IPR018496">
    <property type="entry name" value="PsdUridine_synth_RsuA/RluB_CS"/>
</dbReference>
<evidence type="ECO:0000313" key="7">
    <source>
        <dbReference type="EMBL" id="VYT29473.1"/>
    </source>
</evidence>
<dbReference type="InterPro" id="IPR020094">
    <property type="entry name" value="TruA/RsuA/RluB/E/F_N"/>
</dbReference>
<dbReference type="PROSITE" id="PS50889">
    <property type="entry name" value="S4"/>
    <property type="match status" value="1"/>
</dbReference>
<dbReference type="SUPFAM" id="SSF55120">
    <property type="entry name" value="Pseudouridine synthase"/>
    <property type="match status" value="1"/>
</dbReference>
<organism evidence="7">
    <name type="scientific">Blautia hansenii</name>
    <name type="common">Ruminococcus hansenii</name>
    <dbReference type="NCBI Taxonomy" id="1322"/>
    <lineage>
        <taxon>Bacteria</taxon>
        <taxon>Bacillati</taxon>
        <taxon>Bacillota</taxon>
        <taxon>Clostridia</taxon>
        <taxon>Lachnospirales</taxon>
        <taxon>Lachnospiraceae</taxon>
        <taxon>Blautia</taxon>
    </lineage>
</organism>
<dbReference type="SUPFAM" id="SSF55174">
    <property type="entry name" value="Alpha-L RNA-binding motif"/>
    <property type="match status" value="1"/>
</dbReference>
<dbReference type="InterPro" id="IPR036986">
    <property type="entry name" value="S4_RNA-bd_sf"/>
</dbReference>
<feature type="domain" description="RNA-binding S4" evidence="6">
    <location>
        <begin position="4"/>
        <end position="64"/>
    </location>
</feature>
<dbReference type="CDD" id="cd00165">
    <property type="entry name" value="S4"/>
    <property type="match status" value="1"/>
</dbReference>
<name>A0A6N2VIV8_BLAHA</name>
<dbReference type="Gene3D" id="3.30.70.580">
    <property type="entry name" value="Pseudouridine synthase I, catalytic domain, N-terminal subdomain"/>
    <property type="match status" value="1"/>
</dbReference>
<dbReference type="SMART" id="SM00363">
    <property type="entry name" value="S4"/>
    <property type="match status" value="1"/>
</dbReference>
<keyword evidence="3 5" id="KW-0413">Isomerase</keyword>
<dbReference type="GO" id="GO:0005829">
    <property type="term" value="C:cytosol"/>
    <property type="evidence" value="ECO:0007669"/>
    <property type="project" value="UniProtKB-ARBA"/>
</dbReference>
<dbReference type="InterPro" id="IPR020103">
    <property type="entry name" value="PsdUridine_synth_cat_dom_sf"/>
</dbReference>
<dbReference type="Gene3D" id="3.30.70.1560">
    <property type="entry name" value="Alpha-L RNA-binding motif"/>
    <property type="match status" value="1"/>
</dbReference>